<dbReference type="PROSITE" id="PS50850">
    <property type="entry name" value="MFS"/>
    <property type="match status" value="1"/>
</dbReference>
<feature type="transmembrane region" description="Helical" evidence="2">
    <location>
        <begin position="308"/>
        <end position="328"/>
    </location>
</feature>
<evidence type="ECO:0000313" key="4">
    <source>
        <dbReference type="EnsemblMetazoa" id="XP_038075586.1"/>
    </source>
</evidence>
<evidence type="ECO:0000313" key="5">
    <source>
        <dbReference type="Proteomes" id="UP000887568"/>
    </source>
</evidence>
<feature type="transmembrane region" description="Helical" evidence="2">
    <location>
        <begin position="340"/>
        <end position="358"/>
    </location>
</feature>
<dbReference type="SUPFAM" id="SSF103473">
    <property type="entry name" value="MFS general substrate transporter"/>
    <property type="match status" value="1"/>
</dbReference>
<organism evidence="4 5">
    <name type="scientific">Patiria miniata</name>
    <name type="common">Bat star</name>
    <name type="synonym">Asterina miniata</name>
    <dbReference type="NCBI Taxonomy" id="46514"/>
    <lineage>
        <taxon>Eukaryota</taxon>
        <taxon>Metazoa</taxon>
        <taxon>Echinodermata</taxon>
        <taxon>Eleutherozoa</taxon>
        <taxon>Asterozoa</taxon>
        <taxon>Asteroidea</taxon>
        <taxon>Valvatacea</taxon>
        <taxon>Valvatida</taxon>
        <taxon>Asterinidae</taxon>
        <taxon>Patiria</taxon>
    </lineage>
</organism>
<name>A0A914BIA4_PATMI</name>
<dbReference type="Proteomes" id="UP000887568">
    <property type="component" value="Unplaced"/>
</dbReference>
<feature type="transmembrane region" description="Helical" evidence="2">
    <location>
        <begin position="274"/>
        <end position="296"/>
    </location>
</feature>
<protein>
    <recommendedName>
        <fullName evidence="3">Major facilitator superfamily (MFS) profile domain-containing protein</fullName>
    </recommendedName>
</protein>
<comment type="subcellular location">
    <subcellularLocation>
        <location evidence="1">Membrane</location>
        <topology evidence="1">Multi-pass membrane protein</topology>
    </subcellularLocation>
</comment>
<feature type="domain" description="Major facilitator superfamily (MFS) profile" evidence="3">
    <location>
        <begin position="35"/>
        <end position="459"/>
    </location>
</feature>
<keyword evidence="2" id="KW-0472">Membrane</keyword>
<dbReference type="OMA" id="EETMITI"/>
<dbReference type="GeneID" id="119743255"/>
<feature type="transmembrane region" description="Helical" evidence="2">
    <location>
        <begin position="70"/>
        <end position="89"/>
    </location>
</feature>
<feature type="transmembrane region" description="Helical" evidence="2">
    <location>
        <begin position="397"/>
        <end position="420"/>
    </location>
</feature>
<dbReference type="AlphaFoldDB" id="A0A914BIA4"/>
<feature type="transmembrane region" description="Helical" evidence="2">
    <location>
        <begin position="364"/>
        <end position="385"/>
    </location>
</feature>
<accession>A0A914BIA4</accession>
<keyword evidence="2" id="KW-1133">Transmembrane helix</keyword>
<feature type="transmembrane region" description="Helical" evidence="2">
    <location>
        <begin position="156"/>
        <end position="177"/>
    </location>
</feature>
<dbReference type="InterPro" id="IPR011701">
    <property type="entry name" value="MFS"/>
</dbReference>
<feature type="transmembrane region" description="Helical" evidence="2">
    <location>
        <begin position="122"/>
        <end position="144"/>
    </location>
</feature>
<dbReference type="InterPro" id="IPR020846">
    <property type="entry name" value="MFS_dom"/>
</dbReference>
<dbReference type="PANTHER" id="PTHR11360">
    <property type="entry name" value="MONOCARBOXYLATE TRANSPORTER"/>
    <property type="match status" value="1"/>
</dbReference>
<dbReference type="PANTHER" id="PTHR11360:SF303">
    <property type="entry name" value="MAJOR FACILITATOR SUPERFAMILY (MFS) PROFILE DOMAIN-CONTAINING PROTEIN"/>
    <property type="match status" value="1"/>
</dbReference>
<feature type="transmembrane region" description="Helical" evidence="2">
    <location>
        <begin position="189"/>
        <end position="208"/>
    </location>
</feature>
<dbReference type="RefSeq" id="XP_038075586.1">
    <property type="nucleotide sequence ID" value="XM_038219658.1"/>
</dbReference>
<dbReference type="Gene3D" id="1.20.1250.20">
    <property type="entry name" value="MFS general substrate transporter like domains"/>
    <property type="match status" value="1"/>
</dbReference>
<feature type="transmembrane region" description="Helical" evidence="2">
    <location>
        <begin position="32"/>
        <end position="50"/>
    </location>
</feature>
<evidence type="ECO:0000256" key="2">
    <source>
        <dbReference type="SAM" id="Phobius"/>
    </source>
</evidence>
<feature type="transmembrane region" description="Helical" evidence="2">
    <location>
        <begin position="432"/>
        <end position="455"/>
    </location>
</feature>
<evidence type="ECO:0000256" key="1">
    <source>
        <dbReference type="ARBA" id="ARBA00004141"/>
    </source>
</evidence>
<reference evidence="4" key="1">
    <citation type="submission" date="2022-11" db="UniProtKB">
        <authorList>
            <consortium name="EnsemblMetazoa"/>
        </authorList>
    </citation>
    <scope>IDENTIFICATION</scope>
</reference>
<keyword evidence="5" id="KW-1185">Reference proteome</keyword>
<proteinExistence type="predicted"/>
<dbReference type="OrthoDB" id="6499973at2759"/>
<keyword evidence="2" id="KW-0812">Transmembrane</keyword>
<evidence type="ECO:0000259" key="3">
    <source>
        <dbReference type="PROSITE" id="PS50850"/>
    </source>
</evidence>
<dbReference type="GO" id="GO:0008028">
    <property type="term" value="F:monocarboxylic acid transmembrane transporter activity"/>
    <property type="evidence" value="ECO:0007669"/>
    <property type="project" value="TreeGrafter"/>
</dbReference>
<sequence length="466" mass="50248">MPVVVVHDISRHLRAPLFTMGKAQVGGSSRQGWCAVFCLFVSWLLWAGILKSLGVMLPTLQEQFTAQTWLIGWMISIINGVVNVSGLFARPLEVMFGSRTVVTVGGFLVGVSMIIASVSTSVAMLTLALALIAGPSLSVVNILSRSLMGRHFTTHYATASGIGTSGASVGLITVAPFTQLLLNTYGWRGTFLILGGLGLHLGVCGALLQSPPTDETKKNGEYQPLGPDIDEAPVVNSPSAEETGNSKLSSRLITFKDAVCAQMSHFGFSVCLRVPFWITTVIFCCSSFCGVQWYIYYISQAQAKGFSPYDAVTFTTAAGVGNLLIKILSGPIVDQGLLKLRPAMVLTIMLSSSALLITPLVNSYWLMMADAFIFYGAFGAVISLNDLYTRELLGTDLLACAFAWMELVTAVLCFSLGFFPGWLYDQSGSYDLSFVILGCISCLSLAALMVEWFLARWSDGKTRRKS</sequence>
<dbReference type="GO" id="GO:0016020">
    <property type="term" value="C:membrane"/>
    <property type="evidence" value="ECO:0007669"/>
    <property type="project" value="UniProtKB-SubCell"/>
</dbReference>
<dbReference type="InterPro" id="IPR036259">
    <property type="entry name" value="MFS_trans_sf"/>
</dbReference>
<dbReference type="EnsemblMetazoa" id="XM_038219658.1">
    <property type="protein sequence ID" value="XP_038075586.1"/>
    <property type="gene ID" value="LOC119743255"/>
</dbReference>
<dbReference type="InterPro" id="IPR050327">
    <property type="entry name" value="Proton-linked_MCT"/>
</dbReference>
<feature type="transmembrane region" description="Helical" evidence="2">
    <location>
        <begin position="96"/>
        <end position="116"/>
    </location>
</feature>
<dbReference type="Pfam" id="PF07690">
    <property type="entry name" value="MFS_1"/>
    <property type="match status" value="1"/>
</dbReference>